<reference evidence="2 3" key="1">
    <citation type="journal article" date="2018" name="Nat. Ecol. Evol.">
        <title>Pezizomycetes genomes reveal the molecular basis of ectomycorrhizal truffle lifestyle.</title>
        <authorList>
            <person name="Murat C."/>
            <person name="Payen T."/>
            <person name="Noel B."/>
            <person name="Kuo A."/>
            <person name="Morin E."/>
            <person name="Chen J."/>
            <person name="Kohler A."/>
            <person name="Krizsan K."/>
            <person name="Balestrini R."/>
            <person name="Da Silva C."/>
            <person name="Montanini B."/>
            <person name="Hainaut M."/>
            <person name="Levati E."/>
            <person name="Barry K.W."/>
            <person name="Belfiori B."/>
            <person name="Cichocki N."/>
            <person name="Clum A."/>
            <person name="Dockter R.B."/>
            <person name="Fauchery L."/>
            <person name="Guy J."/>
            <person name="Iotti M."/>
            <person name="Le Tacon F."/>
            <person name="Lindquist E.A."/>
            <person name="Lipzen A."/>
            <person name="Malagnac F."/>
            <person name="Mello A."/>
            <person name="Molinier V."/>
            <person name="Miyauchi S."/>
            <person name="Poulain J."/>
            <person name="Riccioni C."/>
            <person name="Rubini A."/>
            <person name="Sitrit Y."/>
            <person name="Splivallo R."/>
            <person name="Traeger S."/>
            <person name="Wang M."/>
            <person name="Zifcakova L."/>
            <person name="Wipf D."/>
            <person name="Zambonelli A."/>
            <person name="Paolocci F."/>
            <person name="Nowrousian M."/>
            <person name="Ottonello S."/>
            <person name="Baldrian P."/>
            <person name="Spatafora J.W."/>
            <person name="Henrissat B."/>
            <person name="Nagy L.G."/>
            <person name="Aury J.M."/>
            <person name="Wincker P."/>
            <person name="Grigoriev I.V."/>
            <person name="Bonfante P."/>
            <person name="Martin F.M."/>
        </authorList>
    </citation>
    <scope>NUCLEOTIDE SEQUENCE [LARGE SCALE GENOMIC DNA]</scope>
    <source>
        <strain evidence="2 3">RN42</strain>
    </source>
</reference>
<gene>
    <name evidence="2" type="ORF">BJ508DRAFT_333871</name>
</gene>
<organism evidence="2 3">
    <name type="scientific">Ascobolus immersus RN42</name>
    <dbReference type="NCBI Taxonomy" id="1160509"/>
    <lineage>
        <taxon>Eukaryota</taxon>
        <taxon>Fungi</taxon>
        <taxon>Dikarya</taxon>
        <taxon>Ascomycota</taxon>
        <taxon>Pezizomycotina</taxon>
        <taxon>Pezizomycetes</taxon>
        <taxon>Pezizales</taxon>
        <taxon>Ascobolaceae</taxon>
        <taxon>Ascobolus</taxon>
    </lineage>
</organism>
<protein>
    <submittedName>
        <fullName evidence="2">Uncharacterized protein</fullName>
    </submittedName>
</protein>
<proteinExistence type="predicted"/>
<dbReference type="OrthoDB" id="8964691at2759"/>
<feature type="compositionally biased region" description="Basic and acidic residues" evidence="1">
    <location>
        <begin position="8"/>
        <end position="69"/>
    </location>
</feature>
<dbReference type="AlphaFoldDB" id="A0A3N4HK28"/>
<name>A0A3N4HK28_ASCIM</name>
<evidence type="ECO:0000256" key="1">
    <source>
        <dbReference type="SAM" id="MobiDB-lite"/>
    </source>
</evidence>
<dbReference type="Proteomes" id="UP000275078">
    <property type="component" value="Unassembled WGS sequence"/>
</dbReference>
<dbReference type="STRING" id="1160509.A0A3N4HK28"/>
<feature type="region of interest" description="Disordered" evidence="1">
    <location>
        <begin position="1"/>
        <end position="122"/>
    </location>
</feature>
<evidence type="ECO:0000313" key="2">
    <source>
        <dbReference type="EMBL" id="RPA73637.1"/>
    </source>
</evidence>
<dbReference type="EMBL" id="ML119814">
    <property type="protein sequence ID" value="RPA73637.1"/>
    <property type="molecule type" value="Genomic_DNA"/>
</dbReference>
<sequence>MRALPDVHGPDVHGPDVHGPDAHGPDVHGPDAHGPDAHGPDVHGPDVHGPDAHGPDGHGPDAHGPDVHGPDGLTGSEMITICLQQPLKDSDSLEPTESNPCLAKSETENSGGIEKKLQSDNDDRHVTCRTESCDYEAFTMLSNHR</sequence>
<keyword evidence="3" id="KW-1185">Reference proteome</keyword>
<evidence type="ECO:0000313" key="3">
    <source>
        <dbReference type="Proteomes" id="UP000275078"/>
    </source>
</evidence>
<feature type="compositionally biased region" description="Basic and acidic residues" evidence="1">
    <location>
        <begin position="113"/>
        <end position="122"/>
    </location>
</feature>
<accession>A0A3N4HK28</accession>